<dbReference type="SUPFAM" id="SSF52047">
    <property type="entry name" value="RNI-like"/>
    <property type="match status" value="1"/>
</dbReference>
<evidence type="ECO:0000313" key="3">
    <source>
        <dbReference type="Proteomes" id="UP000772434"/>
    </source>
</evidence>
<dbReference type="OrthoDB" id="2910058at2759"/>
<evidence type="ECO:0000256" key="1">
    <source>
        <dbReference type="SAM" id="Coils"/>
    </source>
</evidence>
<comment type="caution">
    <text evidence="2">The sequence shown here is derived from an EMBL/GenBank/DDBJ whole genome shotgun (WGS) entry which is preliminary data.</text>
</comment>
<keyword evidence="3" id="KW-1185">Reference proteome</keyword>
<feature type="coiled-coil region" evidence="1">
    <location>
        <begin position="71"/>
        <end position="98"/>
    </location>
</feature>
<gene>
    <name evidence="2" type="ORF">BDP27DRAFT_1417442</name>
</gene>
<keyword evidence="1" id="KW-0175">Coiled coil</keyword>
<name>A0A9P5Q1V8_9AGAR</name>
<sequence length="573" mass="64573">MSPFGRADGSSLLCANCLSDIDRLGHPVDDGDFHKYISSCLRDGVDLSIFSDEVSKVNAFLTDVPEKLTGLNKAIGEMEHLLVNLKNARDRLQNHSDRARCLVSAPIRKLPSDVLNEIFTLCIAQNGDGCALSLSHTRISCPTLKLSWVCSLWRESVQSRPVLWSSLRLSSQLFLSKPNSFNIFLKYLACSRDTSLDIYYDGCRFDSMSSSKVDKAIDILLDNSMRWRRVHLIIPSSAAQDWYAGVARLRSRSGLQPTRALMGNFPALEYLEMPHTSLPWSNDLSSLFQTFSHCPRLHTYRGSSFSWAGHAFDFSHLIELTLSSFLGRSFAHLLCRLPALESLIVAGFQFLEDGDADDDSLRDDTEPYRSSISKLAVTAKTFQPEAWRFFTMPDLTDLQISAGTIEQFKNIAHLFPIIADPNCKLRSLDMHLFFFMDRQSESLLFDFLSLQPYLCKLTMAVQSDEEMRSFTEQLKPRDGHPTLLPNLCSLELQWEIHDVHASNSLCTSVCELVKSRSKVVRSTMGSPEIAGLQSLVLVLSEHDRYETFSESILTELSTLKEVGLNVDVQSDYE</sequence>
<organism evidence="2 3">
    <name type="scientific">Rhodocollybia butyracea</name>
    <dbReference type="NCBI Taxonomy" id="206335"/>
    <lineage>
        <taxon>Eukaryota</taxon>
        <taxon>Fungi</taxon>
        <taxon>Dikarya</taxon>
        <taxon>Basidiomycota</taxon>
        <taxon>Agaricomycotina</taxon>
        <taxon>Agaricomycetes</taxon>
        <taxon>Agaricomycetidae</taxon>
        <taxon>Agaricales</taxon>
        <taxon>Marasmiineae</taxon>
        <taxon>Omphalotaceae</taxon>
        <taxon>Rhodocollybia</taxon>
    </lineage>
</organism>
<accession>A0A9P5Q1V8</accession>
<dbReference type="AlphaFoldDB" id="A0A9P5Q1V8"/>
<protein>
    <recommendedName>
        <fullName evidence="4">F-box domain-containing protein</fullName>
    </recommendedName>
</protein>
<proteinExistence type="predicted"/>
<evidence type="ECO:0000313" key="2">
    <source>
        <dbReference type="EMBL" id="KAF9073314.1"/>
    </source>
</evidence>
<evidence type="ECO:0008006" key="4">
    <source>
        <dbReference type="Google" id="ProtNLM"/>
    </source>
</evidence>
<dbReference type="EMBL" id="JADNRY010000019">
    <property type="protein sequence ID" value="KAF9073314.1"/>
    <property type="molecule type" value="Genomic_DNA"/>
</dbReference>
<reference evidence="2" key="1">
    <citation type="submission" date="2020-11" db="EMBL/GenBank/DDBJ databases">
        <authorList>
            <consortium name="DOE Joint Genome Institute"/>
            <person name="Ahrendt S."/>
            <person name="Riley R."/>
            <person name="Andreopoulos W."/>
            <person name="Labutti K."/>
            <person name="Pangilinan J."/>
            <person name="Ruiz-Duenas F.J."/>
            <person name="Barrasa J.M."/>
            <person name="Sanchez-Garcia M."/>
            <person name="Camarero S."/>
            <person name="Miyauchi S."/>
            <person name="Serrano A."/>
            <person name="Linde D."/>
            <person name="Babiker R."/>
            <person name="Drula E."/>
            <person name="Ayuso-Fernandez I."/>
            <person name="Pacheco R."/>
            <person name="Padilla G."/>
            <person name="Ferreira P."/>
            <person name="Barriuso J."/>
            <person name="Kellner H."/>
            <person name="Castanera R."/>
            <person name="Alfaro M."/>
            <person name="Ramirez L."/>
            <person name="Pisabarro A.G."/>
            <person name="Kuo A."/>
            <person name="Tritt A."/>
            <person name="Lipzen A."/>
            <person name="He G."/>
            <person name="Yan M."/>
            <person name="Ng V."/>
            <person name="Cullen D."/>
            <person name="Martin F."/>
            <person name="Rosso M.-N."/>
            <person name="Henrissat B."/>
            <person name="Hibbett D."/>
            <person name="Martinez A.T."/>
            <person name="Grigoriev I.V."/>
        </authorList>
    </citation>
    <scope>NUCLEOTIDE SEQUENCE</scope>
    <source>
        <strain evidence="2">AH 40177</strain>
    </source>
</reference>
<dbReference type="Proteomes" id="UP000772434">
    <property type="component" value="Unassembled WGS sequence"/>
</dbReference>